<gene>
    <name evidence="1" type="ORF">EZS28_023134</name>
</gene>
<dbReference type="Proteomes" id="UP000324800">
    <property type="component" value="Unassembled WGS sequence"/>
</dbReference>
<dbReference type="AlphaFoldDB" id="A0A5J4VFU1"/>
<name>A0A5J4VFU1_9EUKA</name>
<dbReference type="EMBL" id="SNRW01007376">
    <property type="protein sequence ID" value="KAA6381342.1"/>
    <property type="molecule type" value="Genomic_DNA"/>
</dbReference>
<sequence length="214" mass="23144">MSVFPVTVCTVVAISFPDLRELDQKRASVALVDYCVSAISCASPSLWLLLRVFKLLSLALLTVLPPKSTRAAVIAFDGTSSGVAIVWSGSSGSISKFWRNAFTNVGCGCAATCSGFCGTKFAQFGVQYESLLDGRLPVKLDLRYILSFAVFKMATPLQTLFVEWPEESLQIVDGNHSIKVKLLDIICTLLNCQSGTIGNDIIDIKNGSTYTQIK</sequence>
<evidence type="ECO:0000313" key="1">
    <source>
        <dbReference type="EMBL" id="KAA6381342.1"/>
    </source>
</evidence>
<organism evidence="1 2">
    <name type="scientific">Streblomastix strix</name>
    <dbReference type="NCBI Taxonomy" id="222440"/>
    <lineage>
        <taxon>Eukaryota</taxon>
        <taxon>Metamonada</taxon>
        <taxon>Preaxostyla</taxon>
        <taxon>Oxymonadida</taxon>
        <taxon>Streblomastigidae</taxon>
        <taxon>Streblomastix</taxon>
    </lineage>
</organism>
<comment type="caution">
    <text evidence="1">The sequence shown here is derived from an EMBL/GenBank/DDBJ whole genome shotgun (WGS) entry which is preliminary data.</text>
</comment>
<protein>
    <submittedName>
        <fullName evidence="1">Uncharacterized protein</fullName>
    </submittedName>
</protein>
<reference evidence="1 2" key="1">
    <citation type="submission" date="2019-03" db="EMBL/GenBank/DDBJ databases">
        <title>Single cell metagenomics reveals metabolic interactions within the superorganism composed of flagellate Streblomastix strix and complex community of Bacteroidetes bacteria on its surface.</title>
        <authorList>
            <person name="Treitli S.C."/>
            <person name="Kolisko M."/>
            <person name="Husnik F."/>
            <person name="Keeling P."/>
            <person name="Hampl V."/>
        </authorList>
    </citation>
    <scope>NUCLEOTIDE SEQUENCE [LARGE SCALE GENOMIC DNA]</scope>
    <source>
        <strain evidence="1">ST1C</strain>
    </source>
</reference>
<accession>A0A5J4VFU1</accession>
<proteinExistence type="predicted"/>
<evidence type="ECO:0000313" key="2">
    <source>
        <dbReference type="Proteomes" id="UP000324800"/>
    </source>
</evidence>